<proteinExistence type="predicted"/>
<evidence type="ECO:0000313" key="2">
    <source>
        <dbReference type="Proteomes" id="UP000652761"/>
    </source>
</evidence>
<accession>A0A843UBL0</accession>
<protein>
    <submittedName>
        <fullName evidence="1">Uncharacterized protein</fullName>
    </submittedName>
</protein>
<organism evidence="1 2">
    <name type="scientific">Colocasia esculenta</name>
    <name type="common">Wild taro</name>
    <name type="synonym">Arum esculentum</name>
    <dbReference type="NCBI Taxonomy" id="4460"/>
    <lineage>
        <taxon>Eukaryota</taxon>
        <taxon>Viridiplantae</taxon>
        <taxon>Streptophyta</taxon>
        <taxon>Embryophyta</taxon>
        <taxon>Tracheophyta</taxon>
        <taxon>Spermatophyta</taxon>
        <taxon>Magnoliopsida</taxon>
        <taxon>Liliopsida</taxon>
        <taxon>Araceae</taxon>
        <taxon>Aroideae</taxon>
        <taxon>Colocasieae</taxon>
        <taxon>Colocasia</taxon>
    </lineage>
</organism>
<reference evidence="1" key="1">
    <citation type="submission" date="2017-07" db="EMBL/GenBank/DDBJ databases">
        <title>Taro Niue Genome Assembly and Annotation.</title>
        <authorList>
            <person name="Atibalentja N."/>
            <person name="Keating K."/>
            <person name="Fields C.J."/>
        </authorList>
    </citation>
    <scope>NUCLEOTIDE SEQUENCE</scope>
    <source>
        <strain evidence="1">Niue_2</strain>
        <tissue evidence="1">Leaf</tissue>
    </source>
</reference>
<dbReference type="AlphaFoldDB" id="A0A843UBL0"/>
<feature type="non-terminal residue" evidence="1">
    <location>
        <position position="1"/>
    </location>
</feature>
<comment type="caution">
    <text evidence="1">The sequence shown here is derived from an EMBL/GenBank/DDBJ whole genome shotgun (WGS) entry which is preliminary data.</text>
</comment>
<name>A0A843UBL0_COLES</name>
<keyword evidence="2" id="KW-1185">Reference proteome</keyword>
<evidence type="ECO:0000313" key="1">
    <source>
        <dbReference type="EMBL" id="MQL80988.1"/>
    </source>
</evidence>
<dbReference type="Proteomes" id="UP000652761">
    <property type="component" value="Unassembled WGS sequence"/>
</dbReference>
<gene>
    <name evidence="1" type="ORF">Taro_013438</name>
</gene>
<dbReference type="EMBL" id="NMUH01000539">
    <property type="protein sequence ID" value="MQL80988.1"/>
    <property type="molecule type" value="Genomic_DNA"/>
</dbReference>
<sequence length="111" mass="11967">LLCQSSELGLTEIHDWMLLYIALASGKIFEVPNGKDLLFVRPDAVFDKKKPISLPIAMRLAVNCKAVVLVFSPDCDLQGSLKGKSRRGSNSALPMMAATNSASVHAFSNSC</sequence>